<evidence type="ECO:0000256" key="8">
    <source>
        <dbReference type="ARBA" id="ARBA00022771"/>
    </source>
</evidence>
<keyword evidence="10" id="KW-0862">Zinc</keyword>
<dbReference type="EMBL" id="JBDFQZ010000003">
    <property type="protein sequence ID" value="KAK9742725.1"/>
    <property type="molecule type" value="Genomic_DNA"/>
</dbReference>
<evidence type="ECO:0000256" key="5">
    <source>
        <dbReference type="ARBA" id="ARBA00022679"/>
    </source>
</evidence>
<dbReference type="PANTHER" id="PTHR45768">
    <property type="entry name" value="E3 UBIQUITIN-PROTEIN LIGASE RNF13-LIKE"/>
    <property type="match status" value="1"/>
</dbReference>
<dbReference type="PANTHER" id="PTHR45768:SF16">
    <property type="entry name" value="E3 UBIQUITIN-PROTEIN LIGASE ATL4"/>
    <property type="match status" value="1"/>
</dbReference>
<protein>
    <recommendedName>
        <fullName evidence="4">RING-type E3 ubiquitin transferase</fullName>
        <ecNumber evidence="4">2.3.2.27</ecNumber>
    </recommendedName>
</protein>
<evidence type="ECO:0000313" key="18">
    <source>
        <dbReference type="EMBL" id="KAK9742725.1"/>
    </source>
</evidence>
<reference evidence="18" key="1">
    <citation type="submission" date="2024-03" db="EMBL/GenBank/DDBJ databases">
        <title>WGS assembly of Saponaria officinalis var. Norfolk2.</title>
        <authorList>
            <person name="Jenkins J."/>
            <person name="Shu S."/>
            <person name="Grimwood J."/>
            <person name="Barry K."/>
            <person name="Goodstein D."/>
            <person name="Schmutz J."/>
            <person name="Leebens-Mack J."/>
            <person name="Osbourn A."/>
        </authorList>
    </citation>
    <scope>NUCLEOTIDE SEQUENCE [LARGE SCALE GENOMIC DNA]</scope>
    <source>
        <strain evidence="18">JIC</strain>
    </source>
</reference>
<dbReference type="AlphaFoldDB" id="A0AAW1M5H9"/>
<evidence type="ECO:0000256" key="6">
    <source>
        <dbReference type="ARBA" id="ARBA00022692"/>
    </source>
</evidence>
<dbReference type="Pfam" id="PF13639">
    <property type="entry name" value="zf-RING_2"/>
    <property type="match status" value="1"/>
</dbReference>
<evidence type="ECO:0000256" key="13">
    <source>
        <dbReference type="ARBA" id="ARBA00024209"/>
    </source>
</evidence>
<dbReference type="GO" id="GO:0061630">
    <property type="term" value="F:ubiquitin protein ligase activity"/>
    <property type="evidence" value="ECO:0007669"/>
    <property type="project" value="UniProtKB-EC"/>
</dbReference>
<evidence type="ECO:0000256" key="15">
    <source>
        <dbReference type="SAM" id="MobiDB-lite"/>
    </source>
</evidence>
<dbReference type="FunFam" id="3.30.40.10:FF:000187">
    <property type="entry name" value="E3 ubiquitin-protein ligase ATL6"/>
    <property type="match status" value="1"/>
</dbReference>
<keyword evidence="7" id="KW-0479">Metal-binding</keyword>
<feature type="transmembrane region" description="Helical" evidence="16">
    <location>
        <begin position="29"/>
        <end position="52"/>
    </location>
</feature>
<dbReference type="InterPro" id="IPR001841">
    <property type="entry name" value="Znf_RING"/>
</dbReference>
<evidence type="ECO:0000256" key="1">
    <source>
        <dbReference type="ARBA" id="ARBA00000900"/>
    </source>
</evidence>
<keyword evidence="12 16" id="KW-0472">Membrane</keyword>
<gene>
    <name evidence="18" type="ORF">RND81_03G193700</name>
</gene>
<feature type="region of interest" description="Disordered" evidence="15">
    <location>
        <begin position="1"/>
        <end position="26"/>
    </location>
</feature>
<evidence type="ECO:0000256" key="2">
    <source>
        <dbReference type="ARBA" id="ARBA00004167"/>
    </source>
</evidence>
<keyword evidence="11 16" id="KW-1133">Transmembrane helix</keyword>
<proteinExistence type="inferred from homology"/>
<keyword evidence="8 14" id="KW-0863">Zinc-finger</keyword>
<name>A0AAW1M5H9_SAPOF</name>
<evidence type="ECO:0000313" key="19">
    <source>
        <dbReference type="Proteomes" id="UP001443914"/>
    </source>
</evidence>
<dbReference type="GO" id="GO:0008270">
    <property type="term" value="F:zinc ion binding"/>
    <property type="evidence" value="ECO:0007669"/>
    <property type="project" value="UniProtKB-KW"/>
</dbReference>
<evidence type="ECO:0000256" key="3">
    <source>
        <dbReference type="ARBA" id="ARBA00004906"/>
    </source>
</evidence>
<evidence type="ECO:0000256" key="4">
    <source>
        <dbReference type="ARBA" id="ARBA00012483"/>
    </source>
</evidence>
<evidence type="ECO:0000256" key="9">
    <source>
        <dbReference type="ARBA" id="ARBA00022786"/>
    </source>
</evidence>
<keyword evidence="5" id="KW-0808">Transferase</keyword>
<comment type="catalytic activity">
    <reaction evidence="1">
        <text>S-ubiquitinyl-[E2 ubiquitin-conjugating enzyme]-L-cysteine + [acceptor protein]-L-lysine = [E2 ubiquitin-conjugating enzyme]-L-cysteine + N(6)-ubiquitinyl-[acceptor protein]-L-lysine.</text>
        <dbReference type="EC" id="2.3.2.27"/>
    </reaction>
</comment>
<evidence type="ECO:0000256" key="7">
    <source>
        <dbReference type="ARBA" id="ARBA00022723"/>
    </source>
</evidence>
<dbReference type="GO" id="GO:0016020">
    <property type="term" value="C:membrane"/>
    <property type="evidence" value="ECO:0007669"/>
    <property type="project" value="UniProtKB-SubCell"/>
</dbReference>
<dbReference type="EC" id="2.3.2.27" evidence="4"/>
<keyword evidence="6 16" id="KW-0812">Transmembrane</keyword>
<keyword evidence="19" id="KW-1185">Reference proteome</keyword>
<sequence length="329" mass="35629">MIRRELDSSFSDQSSADTSPSSSTSSSDVSLLITVLIVAIAIILSASLYLLLRFLRRNRISDNVTTTTTTLPHSLSSSSEKSLCQVSPIVDALPLFTYDNIAGKSAGDCAVCLSKFEKDDVLRLLPICCHAFHAECIDTWLSANLTCPLCRSPILMSDNDVIEKLVGGEERSRSFRVEIGNVSNRQRGSSAVNSGEIRRSYSLGGSFDYVISAGDDAIADLTSTGSFRQTSENYKEADYTAEERGALAAEVGTRGGVGGWLKDYLSYSLSSSSRTASFRNSGRLFFTGSSRRSTVELPVVNRENELSELDGASRLGDEIGELFRWLSGA</sequence>
<organism evidence="18 19">
    <name type="scientific">Saponaria officinalis</name>
    <name type="common">Common soapwort</name>
    <name type="synonym">Lychnis saponaria</name>
    <dbReference type="NCBI Taxonomy" id="3572"/>
    <lineage>
        <taxon>Eukaryota</taxon>
        <taxon>Viridiplantae</taxon>
        <taxon>Streptophyta</taxon>
        <taxon>Embryophyta</taxon>
        <taxon>Tracheophyta</taxon>
        <taxon>Spermatophyta</taxon>
        <taxon>Magnoliopsida</taxon>
        <taxon>eudicotyledons</taxon>
        <taxon>Gunneridae</taxon>
        <taxon>Pentapetalae</taxon>
        <taxon>Caryophyllales</taxon>
        <taxon>Caryophyllaceae</taxon>
        <taxon>Caryophylleae</taxon>
        <taxon>Saponaria</taxon>
    </lineage>
</organism>
<dbReference type="PROSITE" id="PS50089">
    <property type="entry name" value="ZF_RING_2"/>
    <property type="match status" value="1"/>
</dbReference>
<dbReference type="SMART" id="SM00184">
    <property type="entry name" value="RING"/>
    <property type="match status" value="1"/>
</dbReference>
<dbReference type="Gene3D" id="3.30.40.10">
    <property type="entry name" value="Zinc/RING finger domain, C3HC4 (zinc finger)"/>
    <property type="match status" value="1"/>
</dbReference>
<dbReference type="SUPFAM" id="SSF57850">
    <property type="entry name" value="RING/U-box"/>
    <property type="match status" value="1"/>
</dbReference>
<comment type="subcellular location">
    <subcellularLocation>
        <location evidence="2">Membrane</location>
        <topology evidence="2">Single-pass membrane protein</topology>
    </subcellularLocation>
</comment>
<comment type="similarity">
    <text evidence="13">Belongs to the RING-type zinc finger family. ATL subfamily.</text>
</comment>
<evidence type="ECO:0000256" key="14">
    <source>
        <dbReference type="PROSITE-ProRule" id="PRU00175"/>
    </source>
</evidence>
<comment type="caution">
    <text evidence="18">The sequence shown here is derived from an EMBL/GenBank/DDBJ whole genome shotgun (WGS) entry which is preliminary data.</text>
</comment>
<evidence type="ECO:0000256" key="11">
    <source>
        <dbReference type="ARBA" id="ARBA00022989"/>
    </source>
</evidence>
<dbReference type="InterPro" id="IPR013083">
    <property type="entry name" value="Znf_RING/FYVE/PHD"/>
</dbReference>
<accession>A0AAW1M5H9</accession>
<comment type="pathway">
    <text evidence="3">Protein modification; protein ubiquitination.</text>
</comment>
<feature type="compositionally biased region" description="Low complexity" evidence="15">
    <location>
        <begin position="8"/>
        <end position="26"/>
    </location>
</feature>
<dbReference type="CDD" id="cd16461">
    <property type="entry name" value="RING-H2_EL5-like"/>
    <property type="match status" value="1"/>
</dbReference>
<evidence type="ECO:0000256" key="16">
    <source>
        <dbReference type="SAM" id="Phobius"/>
    </source>
</evidence>
<evidence type="ECO:0000256" key="10">
    <source>
        <dbReference type="ARBA" id="ARBA00022833"/>
    </source>
</evidence>
<evidence type="ECO:0000259" key="17">
    <source>
        <dbReference type="PROSITE" id="PS50089"/>
    </source>
</evidence>
<evidence type="ECO:0000256" key="12">
    <source>
        <dbReference type="ARBA" id="ARBA00023136"/>
    </source>
</evidence>
<dbReference type="Proteomes" id="UP001443914">
    <property type="component" value="Unassembled WGS sequence"/>
</dbReference>
<dbReference type="GO" id="GO:0016567">
    <property type="term" value="P:protein ubiquitination"/>
    <property type="evidence" value="ECO:0007669"/>
    <property type="project" value="TreeGrafter"/>
</dbReference>
<feature type="domain" description="RING-type" evidence="17">
    <location>
        <begin position="109"/>
        <end position="151"/>
    </location>
</feature>
<keyword evidence="9" id="KW-0833">Ubl conjugation pathway</keyword>